<proteinExistence type="predicted"/>
<dbReference type="GO" id="GO:0004386">
    <property type="term" value="F:helicase activity"/>
    <property type="evidence" value="ECO:0007669"/>
    <property type="project" value="UniProtKB-KW"/>
</dbReference>
<keyword evidence="2" id="KW-0067">ATP-binding</keyword>
<dbReference type="AlphaFoldDB" id="A0AAD7PE92"/>
<reference evidence="2" key="1">
    <citation type="journal article" date="2023" name="Science">
        <title>Elucidation of the pathway for biosynthesis of saponin adjuvants from the soapbark tree.</title>
        <authorList>
            <person name="Reed J."/>
            <person name="Orme A."/>
            <person name="El-Demerdash A."/>
            <person name="Owen C."/>
            <person name="Martin L.B.B."/>
            <person name="Misra R.C."/>
            <person name="Kikuchi S."/>
            <person name="Rejzek M."/>
            <person name="Martin A.C."/>
            <person name="Harkess A."/>
            <person name="Leebens-Mack J."/>
            <person name="Louveau T."/>
            <person name="Stephenson M.J."/>
            <person name="Osbourn A."/>
        </authorList>
    </citation>
    <scope>NUCLEOTIDE SEQUENCE</scope>
    <source>
        <strain evidence="2">S10</strain>
    </source>
</reference>
<sequence length="146" mass="16669">MQFEGSDTDSNESEVHEESSMRENEKVINNDKQEKETEMNYQSCPRKFHNLTSYGLTVAYALQCFECSKSPVEFCNGCALHLKTMVEHVWRVSSEKYPLSLDDKLLIRQAICAGWADRVAMHIPVTSRSSDGDMKARAVRYQSLHG</sequence>
<dbReference type="EMBL" id="JARAOO010000011">
    <property type="protein sequence ID" value="KAJ7951719.1"/>
    <property type="molecule type" value="Genomic_DNA"/>
</dbReference>
<feature type="compositionally biased region" description="Basic and acidic residues" evidence="1">
    <location>
        <begin position="13"/>
        <end position="35"/>
    </location>
</feature>
<accession>A0AAD7PE92</accession>
<feature type="compositionally biased region" description="Acidic residues" evidence="1">
    <location>
        <begin position="1"/>
        <end position="12"/>
    </location>
</feature>
<keyword evidence="2" id="KW-0547">Nucleotide-binding</keyword>
<keyword evidence="2" id="KW-0347">Helicase</keyword>
<dbReference type="KEGG" id="qsa:O6P43_027724"/>
<evidence type="ECO:0000313" key="3">
    <source>
        <dbReference type="Proteomes" id="UP001163823"/>
    </source>
</evidence>
<feature type="region of interest" description="Disordered" evidence="1">
    <location>
        <begin position="1"/>
        <end position="35"/>
    </location>
</feature>
<organism evidence="2 3">
    <name type="scientific">Quillaja saponaria</name>
    <name type="common">Soap bark tree</name>
    <dbReference type="NCBI Taxonomy" id="32244"/>
    <lineage>
        <taxon>Eukaryota</taxon>
        <taxon>Viridiplantae</taxon>
        <taxon>Streptophyta</taxon>
        <taxon>Embryophyta</taxon>
        <taxon>Tracheophyta</taxon>
        <taxon>Spermatophyta</taxon>
        <taxon>Magnoliopsida</taxon>
        <taxon>eudicotyledons</taxon>
        <taxon>Gunneridae</taxon>
        <taxon>Pentapetalae</taxon>
        <taxon>rosids</taxon>
        <taxon>fabids</taxon>
        <taxon>Fabales</taxon>
        <taxon>Quillajaceae</taxon>
        <taxon>Quillaja</taxon>
    </lineage>
</organism>
<keyword evidence="2" id="KW-0378">Hydrolase</keyword>
<gene>
    <name evidence="2" type="ORF">O6P43_027724</name>
</gene>
<keyword evidence="3" id="KW-1185">Reference proteome</keyword>
<comment type="caution">
    <text evidence="2">The sequence shown here is derived from an EMBL/GenBank/DDBJ whole genome shotgun (WGS) entry which is preliminary data.</text>
</comment>
<evidence type="ECO:0000256" key="1">
    <source>
        <dbReference type="SAM" id="MobiDB-lite"/>
    </source>
</evidence>
<dbReference type="Proteomes" id="UP001163823">
    <property type="component" value="Chromosome 11"/>
</dbReference>
<name>A0AAD7PE92_QUISA</name>
<protein>
    <submittedName>
        <fullName evidence="2">ATP-dependent RNA helicase DEAH13</fullName>
    </submittedName>
</protein>
<evidence type="ECO:0000313" key="2">
    <source>
        <dbReference type="EMBL" id="KAJ7951719.1"/>
    </source>
</evidence>